<name>A0AAV8QMR9_ENSVE</name>
<feature type="compositionally biased region" description="Low complexity" evidence="8">
    <location>
        <begin position="312"/>
        <end position="323"/>
    </location>
</feature>
<evidence type="ECO:0000313" key="9">
    <source>
        <dbReference type="EMBL" id="KAJ8479921.1"/>
    </source>
</evidence>
<evidence type="ECO:0000256" key="7">
    <source>
        <dbReference type="ARBA" id="ARBA00023306"/>
    </source>
</evidence>
<protein>
    <recommendedName>
        <fullName evidence="11">Tudor domain-containing protein</fullName>
    </recommendedName>
</protein>
<evidence type="ECO:0000256" key="5">
    <source>
        <dbReference type="ARBA" id="ARBA00023204"/>
    </source>
</evidence>
<proteinExistence type="predicted"/>
<feature type="region of interest" description="Disordered" evidence="8">
    <location>
        <begin position="288"/>
        <end position="512"/>
    </location>
</feature>
<evidence type="ECO:0000256" key="8">
    <source>
        <dbReference type="SAM" id="MobiDB-lite"/>
    </source>
</evidence>
<dbReference type="Proteomes" id="UP001222027">
    <property type="component" value="Unassembled WGS sequence"/>
</dbReference>
<evidence type="ECO:0000256" key="6">
    <source>
        <dbReference type="ARBA" id="ARBA00023242"/>
    </source>
</evidence>
<sequence length="793" mass="86264">MVSKEKELEDRLREVGSRLVSPPSAVDELLPLLDQTEILLSRVEQSPTQSMSNALRPSMKALVAKELLGHSDIDVKVAVASCISEITRITAPEAPYDDDLMKEIFQRIVEAFENLDDISSHSFPKRVSILETVAKVRSCVVMLDLECDSLILEMFRYFLNTIRPNHSEKIFSSMEMIMTLVLEESEDISSDLILCLLDSVKTDNKDILPVVRRLSEKVISNCAGKLKPYIVELSQSVGTPLNKYGKVVASICQENSDGVEQNDANVSGEIVGSAKMEQATGCPEEITITEKSSKSVTSNGIVQIGNGESTVEPSSPEQKPEPSCLDDQSERDTTPNRVVSDGLLENEEPSSKRDLSPPGADSGAVKDSSQSKSEIPDATRRKRGRPSSKLAGTKPGGSGAAERSVPPLQQKGSDNGNKTSSTKDSDLKKESDGIGDSDNIEKPAIVTRDSEVKSQRQTSRKISTGKSDNEDSSQRLRTSKIKQQDSLKAKKDTAGEPVLKISETPTLNKEMDEGLVGSTIRVWWPMDKKFYDGVVDSYDHTSKKHKVIYNDGDVEILLLKKERWEFVKNNKIHAEQAKVSIDPDASSEEPRSKRTKTSSSSIQKERIIETPAKSHRRGRPPKAAASNLDDNPSSSSKLKEKATSKSKEGSFRSGNKIKDDDHKSKGGIFKDKSTSKTGGGSKDNAYKSIRKSVDGTPKSTGRSTDSAVSASSKVKKDAPKGNSSADSTKSGLKSRGITTPKIGSESKSNVASEKGKAKVRESGTLGKVRSDTTLKAQESEALAGKKRKRKGQT</sequence>
<dbReference type="GO" id="GO:0007064">
    <property type="term" value="P:mitotic sister chromatid cohesion"/>
    <property type="evidence" value="ECO:0007669"/>
    <property type="project" value="InterPro"/>
</dbReference>
<reference evidence="9 10" key="1">
    <citation type="submission" date="2022-12" db="EMBL/GenBank/DDBJ databases">
        <title>Chromosome-scale assembly of the Ensete ventricosum genome.</title>
        <authorList>
            <person name="Dussert Y."/>
            <person name="Stocks J."/>
            <person name="Wendawek A."/>
            <person name="Woldeyes F."/>
            <person name="Nichols R.A."/>
            <person name="Borrell J.S."/>
        </authorList>
    </citation>
    <scope>NUCLEOTIDE SEQUENCE [LARGE SCALE GENOMIC DNA]</scope>
    <source>
        <strain evidence="10">cv. Maze</strain>
        <tissue evidence="9">Seeds</tissue>
    </source>
</reference>
<dbReference type="GO" id="GO:0000785">
    <property type="term" value="C:chromatin"/>
    <property type="evidence" value="ECO:0007669"/>
    <property type="project" value="TreeGrafter"/>
</dbReference>
<feature type="compositionally biased region" description="Polar residues" evidence="8">
    <location>
        <begin position="294"/>
        <end position="311"/>
    </location>
</feature>
<keyword evidence="6" id="KW-0539">Nucleus</keyword>
<evidence type="ECO:0000256" key="4">
    <source>
        <dbReference type="ARBA" id="ARBA00022776"/>
    </source>
</evidence>
<feature type="compositionally biased region" description="Basic and acidic residues" evidence="8">
    <location>
        <begin position="482"/>
        <end position="494"/>
    </location>
</feature>
<keyword evidence="3" id="KW-0227">DNA damage</keyword>
<dbReference type="AlphaFoldDB" id="A0AAV8QMR9"/>
<keyword evidence="7" id="KW-0131">Cell cycle</keyword>
<evidence type="ECO:0000256" key="2">
    <source>
        <dbReference type="ARBA" id="ARBA00022618"/>
    </source>
</evidence>
<dbReference type="InterPro" id="IPR016024">
    <property type="entry name" value="ARM-type_fold"/>
</dbReference>
<comment type="caution">
    <text evidence="9">The sequence shown here is derived from an EMBL/GenBank/DDBJ whole genome shotgun (WGS) entry which is preliminary data.</text>
</comment>
<dbReference type="GO" id="GO:0006281">
    <property type="term" value="P:DNA repair"/>
    <property type="evidence" value="ECO:0007669"/>
    <property type="project" value="UniProtKB-KW"/>
</dbReference>
<evidence type="ECO:0000313" key="10">
    <source>
        <dbReference type="Proteomes" id="UP001222027"/>
    </source>
</evidence>
<accession>A0AAV8QMR9</accession>
<feature type="compositionally biased region" description="Polar residues" evidence="8">
    <location>
        <begin position="455"/>
        <end position="466"/>
    </location>
</feature>
<dbReference type="GO" id="GO:0051301">
    <property type="term" value="P:cell division"/>
    <property type="evidence" value="ECO:0007669"/>
    <property type="project" value="UniProtKB-KW"/>
</dbReference>
<keyword evidence="4" id="KW-0498">Mitosis</keyword>
<dbReference type="EMBL" id="JAQQAF010000006">
    <property type="protein sequence ID" value="KAJ8479921.1"/>
    <property type="molecule type" value="Genomic_DNA"/>
</dbReference>
<comment type="subcellular location">
    <subcellularLocation>
        <location evidence="1">Nucleus</location>
    </subcellularLocation>
</comment>
<dbReference type="CDD" id="cd20404">
    <property type="entry name" value="Tudor_Agenet_AtEML-like"/>
    <property type="match status" value="1"/>
</dbReference>
<gene>
    <name evidence="9" type="ORF">OPV22_023648</name>
</gene>
<dbReference type="InterPro" id="IPR039776">
    <property type="entry name" value="Pds5"/>
</dbReference>
<feature type="compositionally biased region" description="Basic and acidic residues" evidence="8">
    <location>
        <begin position="637"/>
        <end position="674"/>
    </location>
</feature>
<keyword evidence="2" id="KW-0132">Cell division</keyword>
<dbReference type="Pfam" id="PF20168">
    <property type="entry name" value="PDS5"/>
    <property type="match status" value="1"/>
</dbReference>
<keyword evidence="5" id="KW-0234">DNA repair</keyword>
<dbReference type="GO" id="GO:0035825">
    <property type="term" value="P:homologous recombination"/>
    <property type="evidence" value="ECO:0007669"/>
    <property type="project" value="UniProtKB-ARBA"/>
</dbReference>
<organism evidence="9 10">
    <name type="scientific">Ensete ventricosum</name>
    <name type="common">Abyssinian banana</name>
    <name type="synonym">Musa ensete</name>
    <dbReference type="NCBI Taxonomy" id="4639"/>
    <lineage>
        <taxon>Eukaryota</taxon>
        <taxon>Viridiplantae</taxon>
        <taxon>Streptophyta</taxon>
        <taxon>Embryophyta</taxon>
        <taxon>Tracheophyta</taxon>
        <taxon>Spermatophyta</taxon>
        <taxon>Magnoliopsida</taxon>
        <taxon>Liliopsida</taxon>
        <taxon>Zingiberales</taxon>
        <taxon>Musaceae</taxon>
        <taxon>Ensete</taxon>
    </lineage>
</organism>
<dbReference type="GO" id="GO:0005634">
    <property type="term" value="C:nucleus"/>
    <property type="evidence" value="ECO:0007669"/>
    <property type="project" value="UniProtKB-SubCell"/>
</dbReference>
<dbReference type="PANTHER" id="PTHR12663">
    <property type="entry name" value="ANDROGEN INDUCED INHIBITOR OF PROLIFERATION AS3 / PDS5-RELATED"/>
    <property type="match status" value="1"/>
</dbReference>
<feature type="compositionally biased region" description="Basic and acidic residues" evidence="8">
    <location>
        <begin position="421"/>
        <end position="432"/>
    </location>
</feature>
<evidence type="ECO:0000256" key="1">
    <source>
        <dbReference type="ARBA" id="ARBA00004123"/>
    </source>
</evidence>
<evidence type="ECO:0000256" key="3">
    <source>
        <dbReference type="ARBA" id="ARBA00022763"/>
    </source>
</evidence>
<dbReference type="Gene3D" id="2.30.30.140">
    <property type="match status" value="1"/>
</dbReference>
<evidence type="ECO:0008006" key="11">
    <source>
        <dbReference type="Google" id="ProtNLM"/>
    </source>
</evidence>
<feature type="region of interest" description="Disordered" evidence="8">
    <location>
        <begin position="572"/>
        <end position="793"/>
    </location>
</feature>
<keyword evidence="10" id="KW-1185">Reference proteome</keyword>
<feature type="compositionally biased region" description="Polar residues" evidence="8">
    <location>
        <begin position="721"/>
        <end position="731"/>
    </location>
</feature>
<dbReference type="PANTHER" id="PTHR12663:SF3">
    <property type="entry name" value="SISTER CHROMATID COHESION PROTEIN PDS5 HOMOLOG C"/>
    <property type="match status" value="1"/>
</dbReference>
<dbReference type="SUPFAM" id="SSF48371">
    <property type="entry name" value="ARM repeat"/>
    <property type="match status" value="1"/>
</dbReference>
<feature type="compositionally biased region" description="Basic residues" evidence="8">
    <location>
        <begin position="784"/>
        <end position="793"/>
    </location>
</feature>
<dbReference type="SUPFAM" id="SSF63748">
    <property type="entry name" value="Tudor/PWWP/MBT"/>
    <property type="match status" value="1"/>
</dbReference>